<comment type="caution">
    <text evidence="10">The sequence shown here is derived from an EMBL/GenBank/DDBJ whole genome shotgun (WGS) entry which is preliminary data.</text>
</comment>
<dbReference type="GO" id="GO:0000398">
    <property type="term" value="P:mRNA splicing, via spliceosome"/>
    <property type="evidence" value="ECO:0007669"/>
    <property type="project" value="TreeGrafter"/>
</dbReference>
<keyword evidence="7" id="KW-0539">Nucleus</keyword>
<dbReference type="Gene3D" id="2.30.30.100">
    <property type="match status" value="1"/>
</dbReference>
<gene>
    <name evidence="10" type="ORF">DVH24_009446</name>
</gene>
<dbReference type="EMBL" id="RDQH01000336">
    <property type="protein sequence ID" value="RXH85625.1"/>
    <property type="molecule type" value="Genomic_DNA"/>
</dbReference>
<dbReference type="SUPFAM" id="SSF50182">
    <property type="entry name" value="Sm-like ribonucleoproteins"/>
    <property type="match status" value="1"/>
</dbReference>
<dbReference type="SMART" id="SM00651">
    <property type="entry name" value="Sm"/>
    <property type="match status" value="1"/>
</dbReference>
<reference evidence="10 11" key="1">
    <citation type="submission" date="2018-10" db="EMBL/GenBank/DDBJ databases">
        <title>A high-quality apple genome assembly.</title>
        <authorList>
            <person name="Hu J."/>
        </authorList>
    </citation>
    <scope>NUCLEOTIDE SEQUENCE [LARGE SCALE GENOMIC DNA]</scope>
    <source>
        <strain evidence="11">cv. HFTH1</strain>
        <tissue evidence="10">Young leaf</tissue>
    </source>
</reference>
<comment type="subcellular location">
    <subcellularLocation>
        <location evidence="1">Nucleus</location>
    </subcellularLocation>
</comment>
<sequence length="155" mass="17230">MAANNPSQLLPSELINRCIGSKMWVIMKGDKELVGTLRGFNVYVNMVLEDPETLPFGVRNLIRENSLLKKSEPVISYYDVDSLGSSRGWYVSLPEPSSVSKESFIALKFNTRFDPMVADINGYHIGIDVNTVVYVACVDVVLRGIDLKSGREIAD</sequence>
<dbReference type="Proteomes" id="UP000290289">
    <property type="component" value="Chromosome 10"/>
</dbReference>
<keyword evidence="6" id="KW-0508">mRNA splicing</keyword>
<dbReference type="GO" id="GO:0003723">
    <property type="term" value="F:RNA binding"/>
    <property type="evidence" value="ECO:0007669"/>
    <property type="project" value="UniProtKB-KW"/>
</dbReference>
<protein>
    <recommendedName>
        <fullName evidence="9">Sm domain-containing protein</fullName>
    </recommendedName>
</protein>
<dbReference type="AlphaFoldDB" id="A0A498ITW4"/>
<dbReference type="GO" id="GO:0005681">
    <property type="term" value="C:spliceosomal complex"/>
    <property type="evidence" value="ECO:0007669"/>
    <property type="project" value="UniProtKB-KW"/>
</dbReference>
<dbReference type="InterPro" id="IPR013320">
    <property type="entry name" value="ConA-like_dom_sf"/>
</dbReference>
<name>A0A498ITW4_MALDO</name>
<feature type="domain" description="Sm" evidence="9">
    <location>
        <begin position="13"/>
        <end position="72"/>
    </location>
</feature>
<evidence type="ECO:0000256" key="5">
    <source>
        <dbReference type="ARBA" id="ARBA00022884"/>
    </source>
</evidence>
<evidence type="ECO:0000313" key="10">
    <source>
        <dbReference type="EMBL" id="RXH85625.1"/>
    </source>
</evidence>
<comment type="similarity">
    <text evidence="2">Belongs to the snRNP Sm proteins family.</text>
</comment>
<dbReference type="PANTHER" id="PTHR20971:SF0">
    <property type="entry name" value="U6 SNRNA-ASSOCIATED SM-LIKE PROTEIN LSM5"/>
    <property type="match status" value="1"/>
</dbReference>
<evidence type="ECO:0000256" key="3">
    <source>
        <dbReference type="ARBA" id="ARBA00022664"/>
    </source>
</evidence>
<dbReference type="GO" id="GO:0005688">
    <property type="term" value="C:U6 snRNP"/>
    <property type="evidence" value="ECO:0007669"/>
    <property type="project" value="TreeGrafter"/>
</dbReference>
<evidence type="ECO:0000256" key="1">
    <source>
        <dbReference type="ARBA" id="ARBA00004123"/>
    </source>
</evidence>
<dbReference type="InterPro" id="IPR001163">
    <property type="entry name" value="Sm_dom_euk/arc"/>
</dbReference>
<evidence type="ECO:0000256" key="8">
    <source>
        <dbReference type="ARBA" id="ARBA00023274"/>
    </source>
</evidence>
<dbReference type="SUPFAM" id="SSF49899">
    <property type="entry name" value="Concanavalin A-like lectins/glucanases"/>
    <property type="match status" value="1"/>
</dbReference>
<evidence type="ECO:0000313" key="11">
    <source>
        <dbReference type="Proteomes" id="UP000290289"/>
    </source>
</evidence>
<dbReference type="Gene3D" id="2.60.120.200">
    <property type="match status" value="1"/>
</dbReference>
<accession>A0A498ITW4</accession>
<evidence type="ECO:0000256" key="4">
    <source>
        <dbReference type="ARBA" id="ARBA00022728"/>
    </source>
</evidence>
<evidence type="ECO:0000256" key="7">
    <source>
        <dbReference type="ARBA" id="ARBA00023242"/>
    </source>
</evidence>
<keyword evidence="3" id="KW-0507">mRNA processing</keyword>
<keyword evidence="4" id="KW-0747">Spliceosome</keyword>
<keyword evidence="8" id="KW-0687">Ribonucleoprotein</keyword>
<keyword evidence="11" id="KW-1185">Reference proteome</keyword>
<dbReference type="GO" id="GO:0046540">
    <property type="term" value="C:U4/U6 x U5 tri-snRNP complex"/>
    <property type="evidence" value="ECO:0007669"/>
    <property type="project" value="TreeGrafter"/>
</dbReference>
<dbReference type="Pfam" id="PF01423">
    <property type="entry name" value="LSM"/>
    <property type="match status" value="1"/>
</dbReference>
<organism evidence="10 11">
    <name type="scientific">Malus domestica</name>
    <name type="common">Apple</name>
    <name type="synonym">Pyrus malus</name>
    <dbReference type="NCBI Taxonomy" id="3750"/>
    <lineage>
        <taxon>Eukaryota</taxon>
        <taxon>Viridiplantae</taxon>
        <taxon>Streptophyta</taxon>
        <taxon>Embryophyta</taxon>
        <taxon>Tracheophyta</taxon>
        <taxon>Spermatophyta</taxon>
        <taxon>Magnoliopsida</taxon>
        <taxon>eudicotyledons</taxon>
        <taxon>Gunneridae</taxon>
        <taxon>Pentapetalae</taxon>
        <taxon>rosids</taxon>
        <taxon>fabids</taxon>
        <taxon>Rosales</taxon>
        <taxon>Rosaceae</taxon>
        <taxon>Amygdaloideae</taxon>
        <taxon>Maleae</taxon>
        <taxon>Malus</taxon>
    </lineage>
</organism>
<dbReference type="GO" id="GO:1990726">
    <property type="term" value="C:Lsm1-7-Pat1 complex"/>
    <property type="evidence" value="ECO:0007669"/>
    <property type="project" value="TreeGrafter"/>
</dbReference>
<dbReference type="STRING" id="3750.A0A498ITW4"/>
<dbReference type="InterPro" id="IPR010920">
    <property type="entry name" value="LSM_dom_sf"/>
</dbReference>
<proteinExistence type="inferred from homology"/>
<evidence type="ECO:0000256" key="2">
    <source>
        <dbReference type="ARBA" id="ARBA00006850"/>
    </source>
</evidence>
<dbReference type="PANTHER" id="PTHR20971">
    <property type="entry name" value="U6 SNRNA-ASSOCIATED PROTEIN"/>
    <property type="match status" value="1"/>
</dbReference>
<evidence type="ECO:0000259" key="9">
    <source>
        <dbReference type="SMART" id="SM00651"/>
    </source>
</evidence>
<keyword evidence="5" id="KW-0694">RNA-binding</keyword>
<evidence type="ECO:0000256" key="6">
    <source>
        <dbReference type="ARBA" id="ARBA00023187"/>
    </source>
</evidence>
<dbReference type="InterPro" id="IPR033871">
    <property type="entry name" value="LSm5"/>
</dbReference>